<evidence type="ECO:0000256" key="3">
    <source>
        <dbReference type="ARBA" id="ARBA00022692"/>
    </source>
</evidence>
<comment type="subcellular location">
    <subcellularLocation>
        <location evidence="1">Cell membrane</location>
        <topology evidence="1">Multi-pass membrane protein</topology>
    </subcellularLocation>
</comment>
<feature type="transmembrane region" description="Helical" evidence="7">
    <location>
        <begin position="228"/>
        <end position="251"/>
    </location>
</feature>
<evidence type="ECO:0000259" key="8">
    <source>
        <dbReference type="Pfam" id="PF03553"/>
    </source>
</evidence>
<feature type="transmembrane region" description="Helical" evidence="7">
    <location>
        <begin position="582"/>
        <end position="602"/>
    </location>
</feature>
<proteinExistence type="predicted"/>
<feature type="domain" description="Na+/H+ antiporter NhaC-like C-terminal" evidence="8">
    <location>
        <begin position="245"/>
        <end position="579"/>
    </location>
</feature>
<dbReference type="InterPro" id="IPR018461">
    <property type="entry name" value="Na/H_Antiport_NhaC-like_C"/>
</dbReference>
<dbReference type="EMBL" id="JAGJCF010000004">
    <property type="protein sequence ID" value="MBP0615575.1"/>
    <property type="molecule type" value="Genomic_DNA"/>
</dbReference>
<reference evidence="9 10" key="1">
    <citation type="submission" date="2021-04" db="EMBL/GenBank/DDBJ databases">
        <title>Whole genome sequence of Jiella sp. KSK16Y-1.</title>
        <authorList>
            <person name="Tuo L."/>
        </authorList>
    </citation>
    <scope>NUCLEOTIDE SEQUENCE [LARGE SCALE GENOMIC DNA]</scope>
    <source>
        <strain evidence="9 10">KSK16Y-1</strain>
    </source>
</reference>
<feature type="transmembrane region" description="Helical" evidence="7">
    <location>
        <begin position="104"/>
        <end position="127"/>
    </location>
</feature>
<keyword evidence="10" id="KW-1185">Reference proteome</keyword>
<protein>
    <submittedName>
        <fullName evidence="9">Na+/H+ antiporter NhaC family protein</fullName>
    </submittedName>
</protein>
<feature type="transmembrane region" description="Helical" evidence="7">
    <location>
        <begin position="281"/>
        <end position="300"/>
    </location>
</feature>
<sequence>MGGIPFEQDVKSNIRPQEPVAIEVGGERYEAAPDTFEANEDGLGFTSTIKDITATGENATLALVAGGQTSQEAEVPIIWGWLSLIPALSAIIIALVTRQVVPSLFLGVALGAWMTYGLSLPGIWYGLLDTIQVYILEALVPPDGSKSHMQVVVFTLMMGGMIGIIYRNGGAHAIADRIASFASNRRRTQLATNGLGFAIFFSTYANSLIVGNTMRPVTDRMRISREKLAYIVDSTAAPLASIAIISTWIGYQLGLIEDSIGAIGFQESAYSIFLNALPYNFYPIVALVFVVSIAAMGRDFGPMLKAERRAAEEGHVTRQAAKVASSDQEGDDETEEGGELWLKEGVTQRSINALLPIAVLIVTVAAGLYVTGEGDTIREIIGSAEGNKALVWAGLLGVLTAGGLTLVQGLMPMKEIVASWFDGLKSVLFVMIILTLAWSLSAMAEDLHTAAYLVSVLGDTIAPQYLPALLFLLSAAVSFAVGTSWGTMGILMPLAIPLIWSLMENGGIADQEHAYILYATVGTILAGSVWGDHCSPISDTTVISSVSAGSDHIDHVRTQIPYALTVGALSIAIGLVPTGFGVPWWITLPLTMLAAVLVVRFVGSVVTSDEAQGEAQAQPAE</sequence>
<feature type="transmembrane region" description="Helical" evidence="7">
    <location>
        <begin position="147"/>
        <end position="166"/>
    </location>
</feature>
<feature type="transmembrane region" description="Helical" evidence="7">
    <location>
        <begin position="351"/>
        <end position="370"/>
    </location>
</feature>
<feature type="transmembrane region" description="Helical" evidence="7">
    <location>
        <begin position="423"/>
        <end position="444"/>
    </location>
</feature>
<name>A0ABS4BHZ5_9HYPH</name>
<feature type="transmembrane region" description="Helical" evidence="7">
    <location>
        <begin position="78"/>
        <end position="97"/>
    </location>
</feature>
<evidence type="ECO:0000256" key="2">
    <source>
        <dbReference type="ARBA" id="ARBA00022475"/>
    </source>
</evidence>
<keyword evidence="5 7" id="KW-0472">Membrane</keyword>
<evidence type="ECO:0000256" key="5">
    <source>
        <dbReference type="ARBA" id="ARBA00023136"/>
    </source>
</evidence>
<keyword evidence="2" id="KW-1003">Cell membrane</keyword>
<dbReference type="RefSeq" id="WP_209593987.1">
    <property type="nucleotide sequence ID" value="NZ_JAGJCF010000004.1"/>
</dbReference>
<accession>A0ABS4BHZ5</accession>
<feature type="compositionally biased region" description="Acidic residues" evidence="6">
    <location>
        <begin position="328"/>
        <end position="337"/>
    </location>
</feature>
<dbReference type="PANTHER" id="PTHR43478:SF1">
    <property type="entry name" value="NA+_H+ ANTIPORTER NHAC-LIKE C-TERMINAL DOMAIN-CONTAINING PROTEIN"/>
    <property type="match status" value="1"/>
</dbReference>
<evidence type="ECO:0000313" key="9">
    <source>
        <dbReference type="EMBL" id="MBP0615575.1"/>
    </source>
</evidence>
<evidence type="ECO:0000256" key="6">
    <source>
        <dbReference type="SAM" id="MobiDB-lite"/>
    </source>
</evidence>
<evidence type="ECO:0000256" key="1">
    <source>
        <dbReference type="ARBA" id="ARBA00004651"/>
    </source>
</evidence>
<dbReference type="Proteomes" id="UP000678276">
    <property type="component" value="Unassembled WGS sequence"/>
</dbReference>
<feature type="transmembrane region" description="Helical" evidence="7">
    <location>
        <begin position="390"/>
        <end position="411"/>
    </location>
</feature>
<dbReference type="Pfam" id="PF03553">
    <property type="entry name" value="Na_H_antiporter"/>
    <property type="match status" value="1"/>
</dbReference>
<keyword evidence="4 7" id="KW-1133">Transmembrane helix</keyword>
<comment type="caution">
    <text evidence="9">The sequence shown here is derived from an EMBL/GenBank/DDBJ whole genome shotgun (WGS) entry which is preliminary data.</text>
</comment>
<evidence type="ECO:0000256" key="7">
    <source>
        <dbReference type="SAM" id="Phobius"/>
    </source>
</evidence>
<evidence type="ECO:0000313" key="10">
    <source>
        <dbReference type="Proteomes" id="UP000678276"/>
    </source>
</evidence>
<organism evidence="9 10">
    <name type="scientific">Jiella mangrovi</name>
    <dbReference type="NCBI Taxonomy" id="2821407"/>
    <lineage>
        <taxon>Bacteria</taxon>
        <taxon>Pseudomonadati</taxon>
        <taxon>Pseudomonadota</taxon>
        <taxon>Alphaproteobacteria</taxon>
        <taxon>Hyphomicrobiales</taxon>
        <taxon>Aurantimonadaceae</taxon>
        <taxon>Jiella</taxon>
    </lineage>
</organism>
<gene>
    <name evidence="9" type="ORF">J6595_08285</name>
</gene>
<evidence type="ECO:0000256" key="4">
    <source>
        <dbReference type="ARBA" id="ARBA00022989"/>
    </source>
</evidence>
<feature type="region of interest" description="Disordered" evidence="6">
    <location>
        <begin position="315"/>
        <end position="337"/>
    </location>
</feature>
<keyword evidence="3 7" id="KW-0812">Transmembrane</keyword>
<dbReference type="PANTHER" id="PTHR43478">
    <property type="entry name" value="NA+/H+ ANTIPORTER-RELATED"/>
    <property type="match status" value="1"/>
</dbReference>